<keyword evidence="3" id="KW-1185">Reference proteome</keyword>
<dbReference type="OrthoDB" id="9804312at2"/>
<gene>
    <name evidence="2" type="ORF">SAMN05661086_00272</name>
</gene>
<dbReference type="RefSeq" id="WP_092558892.1">
    <property type="nucleotide sequence ID" value="NZ_FOYZ01000001.1"/>
</dbReference>
<evidence type="ECO:0000313" key="2">
    <source>
        <dbReference type="EMBL" id="SFR57695.1"/>
    </source>
</evidence>
<protein>
    <submittedName>
        <fullName evidence="2">Methyltransferase domain-containing protein</fullName>
    </submittedName>
</protein>
<organism evidence="2 3">
    <name type="scientific">Anaeromicropila populeti</name>
    <dbReference type="NCBI Taxonomy" id="37658"/>
    <lineage>
        <taxon>Bacteria</taxon>
        <taxon>Bacillati</taxon>
        <taxon>Bacillota</taxon>
        <taxon>Clostridia</taxon>
        <taxon>Lachnospirales</taxon>
        <taxon>Lachnospiraceae</taxon>
        <taxon>Anaeromicropila</taxon>
    </lineage>
</organism>
<dbReference type="Proteomes" id="UP000199659">
    <property type="component" value="Unassembled WGS sequence"/>
</dbReference>
<feature type="domain" description="Methyltransferase" evidence="1">
    <location>
        <begin position="41"/>
        <end position="130"/>
    </location>
</feature>
<evidence type="ECO:0000313" key="3">
    <source>
        <dbReference type="Proteomes" id="UP000199659"/>
    </source>
</evidence>
<dbReference type="CDD" id="cd02440">
    <property type="entry name" value="AdoMet_MTases"/>
    <property type="match status" value="1"/>
</dbReference>
<evidence type="ECO:0000259" key="1">
    <source>
        <dbReference type="Pfam" id="PF13649"/>
    </source>
</evidence>
<keyword evidence="2" id="KW-0808">Transferase</keyword>
<dbReference type="EMBL" id="FOYZ01000001">
    <property type="protein sequence ID" value="SFR57695.1"/>
    <property type="molecule type" value="Genomic_DNA"/>
</dbReference>
<name>A0A1I6HTC4_9FIRM</name>
<reference evidence="2 3" key="1">
    <citation type="submission" date="2016-10" db="EMBL/GenBank/DDBJ databases">
        <authorList>
            <person name="de Groot N.N."/>
        </authorList>
    </citation>
    <scope>NUCLEOTIDE SEQUENCE [LARGE SCALE GENOMIC DNA]</scope>
    <source>
        <strain evidence="2 3">743A</strain>
    </source>
</reference>
<dbReference type="STRING" id="37658.SAMN05661086_00272"/>
<dbReference type="GO" id="GO:0008168">
    <property type="term" value="F:methyltransferase activity"/>
    <property type="evidence" value="ECO:0007669"/>
    <property type="project" value="UniProtKB-KW"/>
</dbReference>
<accession>A0A1I6HTC4</accession>
<dbReference type="InterPro" id="IPR029063">
    <property type="entry name" value="SAM-dependent_MTases_sf"/>
</dbReference>
<dbReference type="InterPro" id="IPR041698">
    <property type="entry name" value="Methyltransf_25"/>
</dbReference>
<keyword evidence="2" id="KW-0489">Methyltransferase</keyword>
<proteinExistence type="predicted"/>
<dbReference type="Pfam" id="PF13649">
    <property type="entry name" value="Methyltransf_25"/>
    <property type="match status" value="1"/>
</dbReference>
<dbReference type="GO" id="GO:0032259">
    <property type="term" value="P:methylation"/>
    <property type="evidence" value="ECO:0007669"/>
    <property type="project" value="UniProtKB-KW"/>
</dbReference>
<dbReference type="AlphaFoldDB" id="A0A1I6HTC4"/>
<sequence>MNSTKNYYNRNAREYADMSFEVDVTEHYNNFLKYIPENGKIIDIGCGSCRDVLAFMRKGYCVDALDQSEEFCRLALERYKIEVINESIEEWVKKNTHKYNGIWACASMHHLKKEDFVRFVECLDSNLVEQGVCYISLKNGIKTGEDKNGRYQQNYSKDNMIQILLMNEKLQIRMLNESDDKMGRNDFTWINVIVQKRGDM</sequence>
<dbReference type="Gene3D" id="3.40.50.150">
    <property type="entry name" value="Vaccinia Virus protein VP39"/>
    <property type="match status" value="1"/>
</dbReference>
<dbReference type="SUPFAM" id="SSF53335">
    <property type="entry name" value="S-adenosyl-L-methionine-dependent methyltransferases"/>
    <property type="match status" value="1"/>
</dbReference>